<dbReference type="InterPro" id="IPR036249">
    <property type="entry name" value="Thioredoxin-like_sf"/>
</dbReference>
<keyword evidence="4" id="KW-0413">Isomerase</keyword>
<dbReference type="InterPro" id="IPR034330">
    <property type="entry name" value="GST_Zeta_C"/>
</dbReference>
<dbReference type="InterPro" id="IPR005955">
    <property type="entry name" value="GST_Zeta"/>
</dbReference>
<dbReference type="PANTHER" id="PTHR42673:SF21">
    <property type="entry name" value="GLUTATHIONE S-TRANSFERASE YFCF"/>
    <property type="match status" value="1"/>
</dbReference>
<dbReference type="InterPro" id="IPR040079">
    <property type="entry name" value="Glutathione_S-Trfase"/>
</dbReference>
<dbReference type="CDD" id="cd03042">
    <property type="entry name" value="GST_N_Zeta"/>
    <property type="match status" value="1"/>
</dbReference>
<dbReference type="SUPFAM" id="SSF52833">
    <property type="entry name" value="Thioredoxin-like"/>
    <property type="match status" value="1"/>
</dbReference>
<dbReference type="GO" id="GO:0004364">
    <property type="term" value="F:glutathione transferase activity"/>
    <property type="evidence" value="ECO:0007669"/>
    <property type="project" value="TreeGrafter"/>
</dbReference>
<evidence type="ECO:0000259" key="3">
    <source>
        <dbReference type="PROSITE" id="PS50405"/>
    </source>
</evidence>
<comment type="caution">
    <text evidence="4">The sequence shown here is derived from an EMBL/GenBank/DDBJ whole genome shotgun (WGS) entry which is preliminary data.</text>
</comment>
<dbReference type="OrthoDB" id="509852at2"/>
<evidence type="ECO:0000256" key="1">
    <source>
        <dbReference type="ARBA" id="ARBA00010007"/>
    </source>
</evidence>
<dbReference type="Gene3D" id="1.20.1050.10">
    <property type="match status" value="1"/>
</dbReference>
<dbReference type="Pfam" id="PF13410">
    <property type="entry name" value="GST_C_2"/>
    <property type="match status" value="1"/>
</dbReference>
<dbReference type="SUPFAM" id="SSF47616">
    <property type="entry name" value="GST C-terminal domain-like"/>
    <property type="match status" value="1"/>
</dbReference>
<dbReference type="EC" id="5.2.1.2" evidence="4"/>
<name>A0A328BCB3_9CAUL</name>
<dbReference type="PANTHER" id="PTHR42673">
    <property type="entry name" value="MALEYLACETOACETATE ISOMERASE"/>
    <property type="match status" value="1"/>
</dbReference>
<dbReference type="SFLD" id="SFLDS00019">
    <property type="entry name" value="Glutathione_Transferase_(cytos"/>
    <property type="match status" value="1"/>
</dbReference>
<dbReference type="SFLD" id="SFLDG00358">
    <property type="entry name" value="Main_(cytGST)"/>
    <property type="match status" value="1"/>
</dbReference>
<organism evidence="4 5">
    <name type="scientific">Phenylobacterium kunshanense</name>
    <dbReference type="NCBI Taxonomy" id="1445034"/>
    <lineage>
        <taxon>Bacteria</taxon>
        <taxon>Pseudomonadati</taxon>
        <taxon>Pseudomonadota</taxon>
        <taxon>Alphaproteobacteria</taxon>
        <taxon>Caulobacterales</taxon>
        <taxon>Caulobacteraceae</taxon>
        <taxon>Phenylobacterium</taxon>
    </lineage>
</organism>
<evidence type="ECO:0000259" key="2">
    <source>
        <dbReference type="PROSITE" id="PS50404"/>
    </source>
</evidence>
<protein>
    <submittedName>
        <fullName evidence="4">Maleylacetoacetate isomerase</fullName>
        <ecNumber evidence="4">5.2.1.2</ecNumber>
    </submittedName>
</protein>
<proteinExistence type="inferred from homology"/>
<dbReference type="InterPro" id="IPR034333">
    <property type="entry name" value="GST_Zeta_N"/>
</dbReference>
<sequence length="216" mass="23390">MTWTLHSAWRAGAPYRVRIGLQLKGAAYDYAPIDLIAGQQREPAYRAVNPQGLTPALDLGDGHVLAQSLAILEFLEETIPTPPILPKAPLDRAMVRRMAGIIACDIHPLNNTRVGRKLNKMGVEQAAITDWIHGWIRDGFDALEPLIAAHGGAFAFGDTPTIADCCLVPQVYSARRFELDVSPWPALVGAADRAAQHPAFVAAHPDNQPDAPQARA</sequence>
<dbReference type="Gene3D" id="3.40.30.10">
    <property type="entry name" value="Glutaredoxin"/>
    <property type="match status" value="1"/>
</dbReference>
<evidence type="ECO:0000313" key="4">
    <source>
        <dbReference type="EMBL" id="RAK64962.1"/>
    </source>
</evidence>
<feature type="domain" description="GST N-terminal" evidence="2">
    <location>
        <begin position="1"/>
        <end position="83"/>
    </location>
</feature>
<reference evidence="4 5" key="1">
    <citation type="submission" date="2018-05" db="EMBL/GenBank/DDBJ databases">
        <authorList>
            <person name="Lanie J.A."/>
            <person name="Ng W.-L."/>
            <person name="Kazmierczak K.M."/>
            <person name="Andrzejewski T.M."/>
            <person name="Davidsen T.M."/>
            <person name="Wayne K.J."/>
            <person name="Tettelin H."/>
            <person name="Glass J.I."/>
            <person name="Rusch D."/>
            <person name="Podicherti R."/>
            <person name="Tsui H.-C.T."/>
            <person name="Winkler M.E."/>
        </authorList>
    </citation>
    <scope>NUCLEOTIDE SEQUENCE [LARGE SCALE GENOMIC DNA]</scope>
    <source>
        <strain evidence="4 5">BUT-10</strain>
    </source>
</reference>
<comment type="similarity">
    <text evidence="1">Belongs to the GST superfamily. Zeta family.</text>
</comment>
<dbReference type="PROSITE" id="PS50404">
    <property type="entry name" value="GST_NTER"/>
    <property type="match status" value="1"/>
</dbReference>
<gene>
    <name evidence="4" type="primary">maiA</name>
    <name evidence="4" type="ORF">DJ019_13230</name>
</gene>
<dbReference type="GO" id="GO:0006749">
    <property type="term" value="P:glutathione metabolic process"/>
    <property type="evidence" value="ECO:0007669"/>
    <property type="project" value="TreeGrafter"/>
</dbReference>
<dbReference type="GO" id="GO:0006559">
    <property type="term" value="P:L-phenylalanine catabolic process"/>
    <property type="evidence" value="ECO:0007669"/>
    <property type="project" value="TreeGrafter"/>
</dbReference>
<dbReference type="Proteomes" id="UP000249524">
    <property type="component" value="Unassembled WGS sequence"/>
</dbReference>
<dbReference type="InterPro" id="IPR010987">
    <property type="entry name" value="Glutathione-S-Trfase_C-like"/>
</dbReference>
<evidence type="ECO:0000313" key="5">
    <source>
        <dbReference type="Proteomes" id="UP000249524"/>
    </source>
</evidence>
<dbReference type="FunFam" id="1.20.1050.10:FF:000010">
    <property type="entry name" value="Maleylacetoacetate isomerase isoform 1"/>
    <property type="match status" value="1"/>
</dbReference>
<dbReference type="RefSeq" id="WP_111276500.1">
    <property type="nucleotide sequence ID" value="NZ_QFYS01000005.1"/>
</dbReference>
<dbReference type="PROSITE" id="PS50405">
    <property type="entry name" value="GST_CTER"/>
    <property type="match status" value="1"/>
</dbReference>
<dbReference type="NCBIfam" id="TIGR01262">
    <property type="entry name" value="maiA"/>
    <property type="match status" value="1"/>
</dbReference>
<dbReference type="GO" id="GO:0016034">
    <property type="term" value="F:maleylacetoacetate isomerase activity"/>
    <property type="evidence" value="ECO:0007669"/>
    <property type="project" value="UniProtKB-EC"/>
</dbReference>
<dbReference type="GO" id="GO:0005737">
    <property type="term" value="C:cytoplasm"/>
    <property type="evidence" value="ECO:0007669"/>
    <property type="project" value="InterPro"/>
</dbReference>
<accession>A0A328BCB3</accession>
<keyword evidence="5" id="KW-1185">Reference proteome</keyword>
<dbReference type="InterPro" id="IPR004045">
    <property type="entry name" value="Glutathione_S-Trfase_N"/>
</dbReference>
<dbReference type="AlphaFoldDB" id="A0A328BCB3"/>
<dbReference type="CDD" id="cd03191">
    <property type="entry name" value="GST_C_Zeta"/>
    <property type="match status" value="1"/>
</dbReference>
<dbReference type="EMBL" id="QFYS01000005">
    <property type="protein sequence ID" value="RAK64962.1"/>
    <property type="molecule type" value="Genomic_DNA"/>
</dbReference>
<feature type="domain" description="GST C-terminal" evidence="3">
    <location>
        <begin position="88"/>
        <end position="213"/>
    </location>
</feature>
<dbReference type="Pfam" id="PF13409">
    <property type="entry name" value="GST_N_2"/>
    <property type="match status" value="1"/>
</dbReference>
<dbReference type="InterPro" id="IPR036282">
    <property type="entry name" value="Glutathione-S-Trfase_C_sf"/>
</dbReference>